<feature type="region of interest" description="Disordered" evidence="1">
    <location>
        <begin position="44"/>
        <end position="66"/>
    </location>
</feature>
<feature type="region of interest" description="Disordered" evidence="1">
    <location>
        <begin position="173"/>
        <end position="199"/>
    </location>
</feature>
<evidence type="ECO:0000256" key="2">
    <source>
        <dbReference type="SAM" id="SignalP"/>
    </source>
</evidence>
<protein>
    <submittedName>
        <fullName evidence="3">Uncharacterized protein</fullName>
    </submittedName>
</protein>
<keyword evidence="2" id="KW-0732">Signal</keyword>
<keyword evidence="4" id="KW-1185">Reference proteome</keyword>
<sequence>MAAMLWPLLVLCGGPQSCGNPLGTKSITHVQWSRTKSGTRILAESGIKPDSKSLSHSPQIKTKDPQEWCKHHRRNAGEQKMMSAARRPKSMDIPNEGRKTATRALKLNGVDVDSSWANPAIVDRIFPWLPRLCVGPFLPSQVVVTSKTFKYQSAAKPKPNCKPAATTEVTVMPAGAPETPSRGQFVDKRAPTANRLGGT</sequence>
<evidence type="ECO:0000313" key="3">
    <source>
        <dbReference type="EMBL" id="KAJ7640235.1"/>
    </source>
</evidence>
<dbReference type="AlphaFoldDB" id="A0AAD7FUU7"/>
<evidence type="ECO:0000256" key="1">
    <source>
        <dbReference type="SAM" id="MobiDB-lite"/>
    </source>
</evidence>
<organism evidence="3 4">
    <name type="scientific">Mycena rosella</name>
    <name type="common">Pink bonnet</name>
    <name type="synonym">Agaricus rosellus</name>
    <dbReference type="NCBI Taxonomy" id="1033263"/>
    <lineage>
        <taxon>Eukaryota</taxon>
        <taxon>Fungi</taxon>
        <taxon>Dikarya</taxon>
        <taxon>Basidiomycota</taxon>
        <taxon>Agaricomycotina</taxon>
        <taxon>Agaricomycetes</taxon>
        <taxon>Agaricomycetidae</taxon>
        <taxon>Agaricales</taxon>
        <taxon>Marasmiineae</taxon>
        <taxon>Mycenaceae</taxon>
        <taxon>Mycena</taxon>
    </lineage>
</organism>
<accession>A0AAD7FUU7</accession>
<feature type="chain" id="PRO_5042260103" evidence="2">
    <location>
        <begin position="20"/>
        <end position="199"/>
    </location>
</feature>
<feature type="signal peptide" evidence="2">
    <location>
        <begin position="1"/>
        <end position="19"/>
    </location>
</feature>
<gene>
    <name evidence="3" type="ORF">B0H17DRAFT_1149020</name>
</gene>
<dbReference type="EMBL" id="JARKIE010000430">
    <property type="protein sequence ID" value="KAJ7640235.1"/>
    <property type="molecule type" value="Genomic_DNA"/>
</dbReference>
<name>A0AAD7FUU7_MYCRO</name>
<comment type="caution">
    <text evidence="3">The sequence shown here is derived from an EMBL/GenBank/DDBJ whole genome shotgun (WGS) entry which is preliminary data.</text>
</comment>
<dbReference type="Proteomes" id="UP001221757">
    <property type="component" value="Unassembled WGS sequence"/>
</dbReference>
<proteinExistence type="predicted"/>
<reference evidence="3" key="1">
    <citation type="submission" date="2023-03" db="EMBL/GenBank/DDBJ databases">
        <title>Massive genome expansion in bonnet fungi (Mycena s.s.) driven by repeated elements and novel gene families across ecological guilds.</title>
        <authorList>
            <consortium name="Lawrence Berkeley National Laboratory"/>
            <person name="Harder C.B."/>
            <person name="Miyauchi S."/>
            <person name="Viragh M."/>
            <person name="Kuo A."/>
            <person name="Thoen E."/>
            <person name="Andreopoulos B."/>
            <person name="Lu D."/>
            <person name="Skrede I."/>
            <person name="Drula E."/>
            <person name="Henrissat B."/>
            <person name="Morin E."/>
            <person name="Kohler A."/>
            <person name="Barry K."/>
            <person name="LaButti K."/>
            <person name="Morin E."/>
            <person name="Salamov A."/>
            <person name="Lipzen A."/>
            <person name="Mereny Z."/>
            <person name="Hegedus B."/>
            <person name="Baldrian P."/>
            <person name="Stursova M."/>
            <person name="Weitz H."/>
            <person name="Taylor A."/>
            <person name="Grigoriev I.V."/>
            <person name="Nagy L.G."/>
            <person name="Martin F."/>
            <person name="Kauserud H."/>
        </authorList>
    </citation>
    <scope>NUCLEOTIDE SEQUENCE</scope>
    <source>
        <strain evidence="3">CBHHK067</strain>
    </source>
</reference>
<evidence type="ECO:0000313" key="4">
    <source>
        <dbReference type="Proteomes" id="UP001221757"/>
    </source>
</evidence>